<dbReference type="PANTHER" id="PTHR33112:SF10">
    <property type="entry name" value="TOL"/>
    <property type="match status" value="1"/>
</dbReference>
<protein>
    <recommendedName>
        <fullName evidence="1">Heterokaryon incompatibility domain-containing protein</fullName>
    </recommendedName>
</protein>
<dbReference type="Pfam" id="PF06985">
    <property type="entry name" value="HET"/>
    <property type="match status" value="1"/>
</dbReference>
<gene>
    <name evidence="2" type="ORF">K452DRAFT_260816</name>
</gene>
<keyword evidence="3" id="KW-1185">Reference proteome</keyword>
<feature type="non-terminal residue" evidence="2">
    <location>
        <position position="352"/>
    </location>
</feature>
<dbReference type="InterPro" id="IPR010730">
    <property type="entry name" value="HET"/>
</dbReference>
<feature type="domain" description="Heterokaryon incompatibility" evidence="1">
    <location>
        <begin position="47"/>
        <end position="199"/>
    </location>
</feature>
<accession>A0A6A6AWL5</accession>
<sequence>MFHRCLEMHQFCDTGRDQHYYPKRLLDLTGDRPRLILTEMDPPKGPYVTLSHCWGKDPNFLTLNTGNISTLQAGIPQAQLPKSFAQATKVCNWLQVGYLWIDSLCILQSGEGSDEDWKFHATAMASIYANGIVSISSACATSPHQGFFRKRESASTRLTTERWHQFGDGTKAFALVDADMAERQLYTQPLFSRAWTLQERLLAPRVLHFAEEQIWWECVEGPTCCEMLPEGFHWRNKDGLSIPPCFSFSVSQNASTDKEMYHDSLRLRKEWDTVVRDYTSRNLTFPDKDKFHALAGVAERVAALKDDEYLLGFFRKELPESLLWKQASAVRAPNISRAPTWSWASMDGTIEP</sequence>
<evidence type="ECO:0000313" key="2">
    <source>
        <dbReference type="EMBL" id="KAF2135334.1"/>
    </source>
</evidence>
<dbReference type="EMBL" id="ML995598">
    <property type="protein sequence ID" value="KAF2135334.1"/>
    <property type="molecule type" value="Genomic_DNA"/>
</dbReference>
<reference evidence="2" key="1">
    <citation type="journal article" date="2020" name="Stud. Mycol.">
        <title>101 Dothideomycetes genomes: a test case for predicting lifestyles and emergence of pathogens.</title>
        <authorList>
            <person name="Haridas S."/>
            <person name="Albert R."/>
            <person name="Binder M."/>
            <person name="Bloem J."/>
            <person name="Labutti K."/>
            <person name="Salamov A."/>
            <person name="Andreopoulos B."/>
            <person name="Baker S."/>
            <person name="Barry K."/>
            <person name="Bills G."/>
            <person name="Bluhm B."/>
            <person name="Cannon C."/>
            <person name="Castanera R."/>
            <person name="Culley D."/>
            <person name="Daum C."/>
            <person name="Ezra D."/>
            <person name="Gonzalez J."/>
            <person name="Henrissat B."/>
            <person name="Kuo A."/>
            <person name="Liang C."/>
            <person name="Lipzen A."/>
            <person name="Lutzoni F."/>
            <person name="Magnuson J."/>
            <person name="Mondo S."/>
            <person name="Nolan M."/>
            <person name="Ohm R."/>
            <person name="Pangilinan J."/>
            <person name="Park H.-J."/>
            <person name="Ramirez L."/>
            <person name="Alfaro M."/>
            <person name="Sun H."/>
            <person name="Tritt A."/>
            <person name="Yoshinaga Y."/>
            <person name="Zwiers L.-H."/>
            <person name="Turgeon B."/>
            <person name="Goodwin S."/>
            <person name="Spatafora J."/>
            <person name="Crous P."/>
            <person name="Grigoriev I."/>
        </authorList>
    </citation>
    <scope>NUCLEOTIDE SEQUENCE</scope>
    <source>
        <strain evidence="2">CBS 121167</strain>
    </source>
</reference>
<dbReference type="GeneID" id="54296047"/>
<dbReference type="PANTHER" id="PTHR33112">
    <property type="entry name" value="DOMAIN PROTEIN, PUTATIVE-RELATED"/>
    <property type="match status" value="1"/>
</dbReference>
<dbReference type="RefSeq" id="XP_033391053.1">
    <property type="nucleotide sequence ID" value="XM_033538551.1"/>
</dbReference>
<organism evidence="2 3">
    <name type="scientific">Aplosporella prunicola CBS 121167</name>
    <dbReference type="NCBI Taxonomy" id="1176127"/>
    <lineage>
        <taxon>Eukaryota</taxon>
        <taxon>Fungi</taxon>
        <taxon>Dikarya</taxon>
        <taxon>Ascomycota</taxon>
        <taxon>Pezizomycotina</taxon>
        <taxon>Dothideomycetes</taxon>
        <taxon>Dothideomycetes incertae sedis</taxon>
        <taxon>Botryosphaeriales</taxon>
        <taxon>Aplosporellaceae</taxon>
        <taxon>Aplosporella</taxon>
    </lineage>
</organism>
<dbReference type="OrthoDB" id="2958217at2759"/>
<evidence type="ECO:0000259" key="1">
    <source>
        <dbReference type="Pfam" id="PF06985"/>
    </source>
</evidence>
<dbReference type="AlphaFoldDB" id="A0A6A6AWL5"/>
<evidence type="ECO:0000313" key="3">
    <source>
        <dbReference type="Proteomes" id="UP000799438"/>
    </source>
</evidence>
<proteinExistence type="predicted"/>
<name>A0A6A6AWL5_9PEZI</name>
<dbReference type="Proteomes" id="UP000799438">
    <property type="component" value="Unassembled WGS sequence"/>
</dbReference>